<organism evidence="9">
    <name type="scientific">Anopheles darlingi</name>
    <name type="common">Mosquito</name>
    <dbReference type="NCBI Taxonomy" id="43151"/>
    <lineage>
        <taxon>Eukaryota</taxon>
        <taxon>Metazoa</taxon>
        <taxon>Ecdysozoa</taxon>
        <taxon>Arthropoda</taxon>
        <taxon>Hexapoda</taxon>
        <taxon>Insecta</taxon>
        <taxon>Pterygota</taxon>
        <taxon>Neoptera</taxon>
        <taxon>Endopterygota</taxon>
        <taxon>Diptera</taxon>
        <taxon>Nematocera</taxon>
        <taxon>Culicoidea</taxon>
        <taxon>Culicidae</taxon>
        <taxon>Anophelinae</taxon>
        <taxon>Anopheles</taxon>
    </lineage>
</organism>
<feature type="domain" description="C2H2-type" evidence="8">
    <location>
        <begin position="387"/>
        <end position="414"/>
    </location>
</feature>
<feature type="domain" description="C2H2-type" evidence="8">
    <location>
        <begin position="677"/>
        <end position="704"/>
    </location>
</feature>
<dbReference type="OMA" id="FEKCIRH"/>
<evidence type="ECO:0000256" key="6">
    <source>
        <dbReference type="ARBA" id="ARBA00023242"/>
    </source>
</evidence>
<proteinExistence type="predicted"/>
<keyword evidence="3" id="KW-0677">Repeat</keyword>
<feature type="domain" description="C2H2-type" evidence="8">
    <location>
        <begin position="332"/>
        <end position="360"/>
    </location>
</feature>
<evidence type="ECO:0000313" key="10">
    <source>
        <dbReference type="EnsemblMetazoa" id="ADAC003422-PA"/>
    </source>
</evidence>
<dbReference type="GO" id="GO:0000977">
    <property type="term" value="F:RNA polymerase II transcription regulatory region sequence-specific DNA binding"/>
    <property type="evidence" value="ECO:0007669"/>
    <property type="project" value="TreeGrafter"/>
</dbReference>
<dbReference type="Pfam" id="PF00096">
    <property type="entry name" value="zf-C2H2"/>
    <property type="match status" value="5"/>
</dbReference>
<comment type="subcellular location">
    <subcellularLocation>
        <location evidence="1">Nucleus</location>
    </subcellularLocation>
</comment>
<evidence type="ECO:0000313" key="9">
    <source>
        <dbReference type="EMBL" id="ETN64828.1"/>
    </source>
</evidence>
<evidence type="ECO:0000256" key="5">
    <source>
        <dbReference type="ARBA" id="ARBA00022833"/>
    </source>
</evidence>
<dbReference type="Pfam" id="PF13912">
    <property type="entry name" value="zf-C2H2_6"/>
    <property type="match status" value="2"/>
</dbReference>
<dbReference type="VEuPathDB" id="VectorBase:ADAR2_004325"/>
<feature type="domain" description="C2H2-type" evidence="8">
    <location>
        <begin position="593"/>
        <end position="620"/>
    </location>
</feature>
<reference evidence="10" key="4">
    <citation type="submission" date="2015-06" db="UniProtKB">
        <authorList>
            <consortium name="EnsemblMetazoa"/>
        </authorList>
    </citation>
    <scope>IDENTIFICATION</scope>
</reference>
<name>W5JND6_ANODA</name>
<sequence>MPPKGAAPIQLNKRTCRLCLNDCQELLSLECALTPEEQQNIISKFLQIDLKENSPFSNACQSCVDEVRRIEYWREFFTSKNRMFDVLWTQHKRFQGNKKPKLFREAIVRDKRVIADGYIIDHIVLEQNELYIDPMEEFAKDEEEDDQVLDVKQEVTDPESSLANEELVYEEVAVEVEDIEDGSVLMAEAKQPADDIDEEESMVIEEGDEILMEEEEEEEEEILEEHIDEQQIGREDSTAEETGEDVCHNEAESEQIEESGKIEVLEVNGGVYDRTLLCCYLCMQEYDDADQLSQHFQEAHQDTVPFHCDKCLSYFSSMEDVNQHLVTHVYPFVCLYCRQQYSHEVLLVEHNKTCHAYRCPHCSAEFEIMAQLNAHKKEHAAILRQSNRCKTCGRTFTQQGNLLRHVRLRSCVKPTPKMGKSKSSNQKASSEAANSLRPIRIFQELSADKTLKDIEEIRMKNVVVCQVCSHRFESNSNLARHIDREHAEFKIPLYSCDVCPKKFTVFEKCIRHRAFHRQSKPKEKPAKKEDSDRNCKLCGKEFRIEFQLLRHLAEEHMLALQLFECDQCDRKFSTETKLRKHLYNSHRENKTLYVCSHCGQKFEKKLTLKDHETKHLGEPAYRCEICTKTFIHKHSLDRHALVHSDAKMFECEFCLKRFKRNTTLVIHRRIHTGEKPYSCDTCDLRFIDSSTLIKHRQRSHSKTE</sequence>
<keyword evidence="2" id="KW-0479">Metal-binding</keyword>
<dbReference type="InterPro" id="IPR013087">
    <property type="entry name" value="Znf_C2H2_type"/>
</dbReference>
<dbReference type="Proteomes" id="UP000000673">
    <property type="component" value="Unassembled WGS sequence"/>
</dbReference>
<evidence type="ECO:0000256" key="7">
    <source>
        <dbReference type="PROSITE-ProRule" id="PRU00042"/>
    </source>
</evidence>
<dbReference type="eggNOG" id="KOG1721">
    <property type="taxonomic scope" value="Eukaryota"/>
</dbReference>
<reference evidence="9 11" key="1">
    <citation type="journal article" date="2010" name="BMC Genomics">
        <title>Combination of measures distinguishes pre-miRNAs from other stem-loops in the genome of the newly sequenced Anopheles darlingi.</title>
        <authorList>
            <person name="Mendes N.D."/>
            <person name="Freitas A.T."/>
            <person name="Vasconcelos A.T."/>
            <person name="Sagot M.F."/>
        </authorList>
    </citation>
    <scope>NUCLEOTIDE SEQUENCE</scope>
</reference>
<dbReference type="EMBL" id="ADMH02000865">
    <property type="protein sequence ID" value="ETN64828.1"/>
    <property type="molecule type" value="Genomic_DNA"/>
</dbReference>
<reference evidence="9" key="3">
    <citation type="journal article" date="2013" name="Nucleic Acids Res.">
        <title>The genome of Anopheles darlingi, the main neotropical malaria vector.</title>
        <authorList>
            <person name="Marinotti O."/>
            <person name="Cerqueira G.C."/>
            <person name="de Almeida L.G."/>
            <person name="Ferro M.I."/>
            <person name="Loreto E.L."/>
            <person name="Zaha A."/>
            <person name="Teixeira S.M."/>
            <person name="Wespiser A.R."/>
            <person name="Almeida E Silva A."/>
            <person name="Schlindwein A.D."/>
            <person name="Pacheco A.C."/>
            <person name="Silva A.L."/>
            <person name="Graveley B.R."/>
            <person name="Walenz B.P."/>
            <person name="Lima Bde A."/>
            <person name="Ribeiro C.A."/>
            <person name="Nunes-Silva C.G."/>
            <person name="de Carvalho C.R."/>
            <person name="Soares C.M."/>
            <person name="de Menezes C.B."/>
            <person name="Matiolli C."/>
            <person name="Caffrey D."/>
            <person name="Araujo D.A."/>
            <person name="de Oliveira D.M."/>
            <person name="Golenbock D."/>
            <person name="Grisard E.C."/>
            <person name="Fantinatti-Garboggini F."/>
            <person name="de Carvalho F.M."/>
            <person name="Barcellos F.G."/>
            <person name="Prosdocimi F."/>
            <person name="May G."/>
            <person name="Azevedo Junior G.M."/>
            <person name="Guimaraes G.M."/>
            <person name="Goldman G.H."/>
            <person name="Padilha I.Q."/>
            <person name="Batista Jda S."/>
            <person name="Ferro J.A."/>
            <person name="Ribeiro J.M."/>
            <person name="Fietto J.L."/>
            <person name="Dabbas K.M."/>
            <person name="Cerdeira L."/>
            <person name="Agnez-Lima L.F."/>
            <person name="Brocchi M."/>
            <person name="de Carvalho M.O."/>
            <person name="Teixeira Mde M."/>
            <person name="Diniz Maia Mde M."/>
            <person name="Goldman M.H."/>
            <person name="Cruz Schneider M.P."/>
            <person name="Felipe M.S."/>
            <person name="Hungria M."/>
            <person name="Nicolas M.F."/>
            <person name="Pereira M."/>
            <person name="Montes M.A."/>
            <person name="Cantao M.E."/>
            <person name="Vincentz M."/>
            <person name="Rafael M.S."/>
            <person name="Silverman N."/>
            <person name="Stoco P.H."/>
            <person name="Souza R.C."/>
            <person name="Vicentini R."/>
            <person name="Gazzinelli R.T."/>
            <person name="Neves Rde O."/>
            <person name="Silva R."/>
            <person name="Astolfi-Filho S."/>
            <person name="Maciel T.E."/>
            <person name="Urmenyi T.P."/>
            <person name="Tadei W.P."/>
            <person name="Camargo E.P."/>
            <person name="de Vasconcelos A.T."/>
        </authorList>
    </citation>
    <scope>NUCLEOTIDE SEQUENCE</scope>
</reference>
<dbReference type="VEuPathDB" id="VectorBase:ADAC003422"/>
<feature type="domain" description="C2H2-type" evidence="8">
    <location>
        <begin position="357"/>
        <end position="380"/>
    </location>
</feature>
<dbReference type="AlphaFoldDB" id="W5JND6"/>
<feature type="domain" description="C2H2-type" evidence="8">
    <location>
        <begin position="649"/>
        <end position="676"/>
    </location>
</feature>
<dbReference type="GO" id="GO:0000981">
    <property type="term" value="F:DNA-binding transcription factor activity, RNA polymerase II-specific"/>
    <property type="evidence" value="ECO:0007669"/>
    <property type="project" value="TreeGrafter"/>
</dbReference>
<feature type="domain" description="C2H2-type" evidence="8">
    <location>
        <begin position="494"/>
        <end position="521"/>
    </location>
</feature>
<keyword evidence="11" id="KW-1185">Reference proteome</keyword>
<reference evidence="9" key="2">
    <citation type="submission" date="2010-05" db="EMBL/GenBank/DDBJ databases">
        <authorList>
            <person name="Almeida L.G."/>
            <person name="Nicolas M.F."/>
            <person name="Souza R.C."/>
            <person name="Vasconcelos A.T.R."/>
        </authorList>
    </citation>
    <scope>NUCLEOTIDE SEQUENCE</scope>
</reference>
<gene>
    <name evidence="9" type="ORF">AND_003422</name>
</gene>
<keyword evidence="4 7" id="KW-0863">Zinc-finger</keyword>
<evidence type="ECO:0000313" key="11">
    <source>
        <dbReference type="Proteomes" id="UP000000673"/>
    </source>
</evidence>
<dbReference type="GO" id="GO:0005634">
    <property type="term" value="C:nucleus"/>
    <property type="evidence" value="ECO:0007669"/>
    <property type="project" value="UniProtKB-SubCell"/>
</dbReference>
<dbReference type="PROSITE" id="PS50157">
    <property type="entry name" value="ZINC_FINGER_C2H2_2"/>
    <property type="match status" value="11"/>
</dbReference>
<dbReference type="SMART" id="SM00355">
    <property type="entry name" value="ZnF_C2H2"/>
    <property type="match status" value="13"/>
</dbReference>
<keyword evidence="6" id="KW-0539">Nucleus</keyword>
<evidence type="ECO:0000256" key="1">
    <source>
        <dbReference type="ARBA" id="ARBA00004123"/>
    </source>
</evidence>
<evidence type="ECO:0000259" key="8">
    <source>
        <dbReference type="PROSITE" id="PS50157"/>
    </source>
</evidence>
<dbReference type="SUPFAM" id="SSF57667">
    <property type="entry name" value="beta-beta-alpha zinc fingers"/>
    <property type="match status" value="5"/>
</dbReference>
<dbReference type="PROSITE" id="PS00028">
    <property type="entry name" value="ZINC_FINGER_C2H2_1"/>
    <property type="match status" value="10"/>
</dbReference>
<dbReference type="PANTHER" id="PTHR24379">
    <property type="entry name" value="KRAB AND ZINC FINGER DOMAIN-CONTAINING"/>
    <property type="match status" value="1"/>
</dbReference>
<dbReference type="FunFam" id="3.30.160.60:FF:000176">
    <property type="entry name" value="zinc finger protein 70"/>
    <property type="match status" value="1"/>
</dbReference>
<evidence type="ECO:0000256" key="2">
    <source>
        <dbReference type="ARBA" id="ARBA00022723"/>
    </source>
</evidence>
<dbReference type="STRING" id="43151.W5JND6"/>
<feature type="domain" description="C2H2-type" evidence="8">
    <location>
        <begin position="563"/>
        <end position="591"/>
    </location>
</feature>
<dbReference type="GO" id="GO:0008270">
    <property type="term" value="F:zinc ion binding"/>
    <property type="evidence" value="ECO:0007669"/>
    <property type="project" value="UniProtKB-KW"/>
</dbReference>
<dbReference type="FunFam" id="3.30.160.60:FF:001498">
    <property type="entry name" value="Zinc finger protein 404"/>
    <property type="match status" value="1"/>
</dbReference>
<dbReference type="EnsemblMetazoa" id="ADAC003422-RA">
    <property type="protein sequence ID" value="ADAC003422-PA"/>
    <property type="gene ID" value="ADAC003422"/>
</dbReference>
<keyword evidence="5" id="KW-0862">Zinc</keyword>
<dbReference type="InterPro" id="IPR036236">
    <property type="entry name" value="Znf_C2H2_sf"/>
</dbReference>
<feature type="domain" description="C2H2-type" evidence="8">
    <location>
        <begin position="621"/>
        <end position="648"/>
    </location>
</feature>
<dbReference type="PANTHER" id="PTHR24379:SF127">
    <property type="entry name" value="BLOODY FINGERS-RELATED"/>
    <property type="match status" value="1"/>
</dbReference>
<evidence type="ECO:0000256" key="3">
    <source>
        <dbReference type="ARBA" id="ARBA00022737"/>
    </source>
</evidence>
<dbReference type="HOGENOM" id="CLU_417535_0_0_1"/>
<evidence type="ECO:0000256" key="4">
    <source>
        <dbReference type="ARBA" id="ARBA00022771"/>
    </source>
</evidence>
<feature type="domain" description="C2H2-type" evidence="8">
    <location>
        <begin position="533"/>
        <end position="556"/>
    </location>
</feature>
<dbReference type="Gene3D" id="3.30.160.60">
    <property type="entry name" value="Classic Zinc Finger"/>
    <property type="match status" value="7"/>
</dbReference>
<feature type="domain" description="C2H2-type" evidence="8">
    <location>
        <begin position="463"/>
        <end position="491"/>
    </location>
</feature>
<protein>
    <submittedName>
        <fullName evidence="9">Zinc finger protein 250</fullName>
    </submittedName>
</protein>
<accession>W5JND6</accession>